<organism evidence="2 3">
    <name type="scientific">Porites evermanni</name>
    <dbReference type="NCBI Taxonomy" id="104178"/>
    <lineage>
        <taxon>Eukaryota</taxon>
        <taxon>Metazoa</taxon>
        <taxon>Cnidaria</taxon>
        <taxon>Anthozoa</taxon>
        <taxon>Hexacorallia</taxon>
        <taxon>Scleractinia</taxon>
        <taxon>Fungiina</taxon>
        <taxon>Poritidae</taxon>
        <taxon>Porites</taxon>
    </lineage>
</organism>
<evidence type="ECO:0000259" key="1">
    <source>
        <dbReference type="PROSITE" id="PS50006"/>
    </source>
</evidence>
<protein>
    <recommendedName>
        <fullName evidence="1">FHA domain-containing protein</fullName>
    </recommendedName>
</protein>
<evidence type="ECO:0000313" key="3">
    <source>
        <dbReference type="Proteomes" id="UP001159427"/>
    </source>
</evidence>
<dbReference type="InterPro" id="IPR000253">
    <property type="entry name" value="FHA_dom"/>
</dbReference>
<gene>
    <name evidence="2" type="ORF">PEVE_00004236</name>
</gene>
<evidence type="ECO:0000313" key="2">
    <source>
        <dbReference type="EMBL" id="CAH3162280.1"/>
    </source>
</evidence>
<dbReference type="PROSITE" id="PS50006">
    <property type="entry name" value="FHA_DOMAIN"/>
    <property type="match status" value="1"/>
</dbReference>
<feature type="non-terminal residue" evidence="2">
    <location>
        <position position="126"/>
    </location>
</feature>
<dbReference type="SUPFAM" id="SSF49879">
    <property type="entry name" value="SMAD/FHA domain"/>
    <property type="match status" value="1"/>
</dbReference>
<dbReference type="InterPro" id="IPR008984">
    <property type="entry name" value="SMAD_FHA_dom_sf"/>
</dbReference>
<proteinExistence type="predicted"/>
<feature type="domain" description="FHA" evidence="1">
    <location>
        <begin position="25"/>
        <end position="72"/>
    </location>
</feature>
<comment type="caution">
    <text evidence="2">The sequence shown here is derived from an EMBL/GenBank/DDBJ whole genome shotgun (WGS) entry which is preliminary data.</text>
</comment>
<name>A0ABN8QHV8_9CNID</name>
<dbReference type="Gene3D" id="2.60.200.20">
    <property type="match status" value="1"/>
</dbReference>
<dbReference type="EMBL" id="CALNXI010001260">
    <property type="protein sequence ID" value="CAH3162280.1"/>
    <property type="molecule type" value="Genomic_DNA"/>
</dbReference>
<accession>A0ABN8QHV8</accession>
<reference evidence="2 3" key="1">
    <citation type="submission" date="2022-05" db="EMBL/GenBank/DDBJ databases">
        <authorList>
            <consortium name="Genoscope - CEA"/>
            <person name="William W."/>
        </authorList>
    </citation>
    <scope>NUCLEOTIDE SEQUENCE [LARGE SCALE GENOMIC DNA]</scope>
</reference>
<keyword evidence="3" id="KW-1185">Reference proteome</keyword>
<dbReference type="Pfam" id="PF00498">
    <property type="entry name" value="FHA"/>
    <property type="match status" value="1"/>
</dbReference>
<dbReference type="Proteomes" id="UP001159427">
    <property type="component" value="Unassembled WGS sequence"/>
</dbReference>
<sequence length="126" mass="13662">MKAAGCEWALLSPEGTYHKLSEPNFFVGREDEMDLTLKSRSVDKQHAVISVNLENAEYKLHDLGTLNGVSMSIPWNATDPIKLEVLESCVLSDSLPCAILLLKPQIGINLQDAQGTQTASVCSSSS</sequence>